<dbReference type="STRING" id="3659.A0A0A0K6K0"/>
<organism evidence="1 2">
    <name type="scientific">Cucumis sativus</name>
    <name type="common">Cucumber</name>
    <dbReference type="NCBI Taxonomy" id="3659"/>
    <lineage>
        <taxon>Eukaryota</taxon>
        <taxon>Viridiplantae</taxon>
        <taxon>Streptophyta</taxon>
        <taxon>Embryophyta</taxon>
        <taxon>Tracheophyta</taxon>
        <taxon>Spermatophyta</taxon>
        <taxon>Magnoliopsida</taxon>
        <taxon>eudicotyledons</taxon>
        <taxon>Gunneridae</taxon>
        <taxon>Pentapetalae</taxon>
        <taxon>rosids</taxon>
        <taxon>fabids</taxon>
        <taxon>Cucurbitales</taxon>
        <taxon>Cucurbitaceae</taxon>
        <taxon>Benincaseae</taxon>
        <taxon>Cucumis</taxon>
    </lineage>
</organism>
<dbReference type="OMA" id="GEYTLAM"/>
<reference evidence="1 2" key="1">
    <citation type="journal article" date="2009" name="Nat. Genet.">
        <title>The genome of the cucumber, Cucumis sativus L.</title>
        <authorList>
            <person name="Huang S."/>
            <person name="Li R."/>
            <person name="Zhang Z."/>
            <person name="Li L."/>
            <person name="Gu X."/>
            <person name="Fan W."/>
            <person name="Lucas W.J."/>
            <person name="Wang X."/>
            <person name="Xie B."/>
            <person name="Ni P."/>
            <person name="Ren Y."/>
            <person name="Zhu H."/>
            <person name="Li J."/>
            <person name="Lin K."/>
            <person name="Jin W."/>
            <person name="Fei Z."/>
            <person name="Li G."/>
            <person name="Staub J."/>
            <person name="Kilian A."/>
            <person name="van der Vossen E.A."/>
            <person name="Wu Y."/>
            <person name="Guo J."/>
            <person name="He J."/>
            <person name="Jia Z."/>
            <person name="Ren Y."/>
            <person name="Tian G."/>
            <person name="Lu Y."/>
            <person name="Ruan J."/>
            <person name="Qian W."/>
            <person name="Wang M."/>
            <person name="Huang Q."/>
            <person name="Li B."/>
            <person name="Xuan Z."/>
            <person name="Cao J."/>
            <person name="Asan"/>
            <person name="Wu Z."/>
            <person name="Zhang J."/>
            <person name="Cai Q."/>
            <person name="Bai Y."/>
            <person name="Zhao B."/>
            <person name="Han Y."/>
            <person name="Li Y."/>
            <person name="Li X."/>
            <person name="Wang S."/>
            <person name="Shi Q."/>
            <person name="Liu S."/>
            <person name="Cho W.K."/>
            <person name="Kim J.Y."/>
            <person name="Xu Y."/>
            <person name="Heller-Uszynska K."/>
            <person name="Miao H."/>
            <person name="Cheng Z."/>
            <person name="Zhang S."/>
            <person name="Wu J."/>
            <person name="Yang Y."/>
            <person name="Kang H."/>
            <person name="Li M."/>
            <person name="Liang H."/>
            <person name="Ren X."/>
            <person name="Shi Z."/>
            <person name="Wen M."/>
            <person name="Jian M."/>
            <person name="Yang H."/>
            <person name="Zhang G."/>
            <person name="Yang Z."/>
            <person name="Chen R."/>
            <person name="Liu S."/>
            <person name="Li J."/>
            <person name="Ma L."/>
            <person name="Liu H."/>
            <person name="Zhou Y."/>
            <person name="Zhao J."/>
            <person name="Fang X."/>
            <person name="Li G."/>
            <person name="Fang L."/>
            <person name="Li Y."/>
            <person name="Liu D."/>
            <person name="Zheng H."/>
            <person name="Zhang Y."/>
            <person name="Qin N."/>
            <person name="Li Z."/>
            <person name="Yang G."/>
            <person name="Yang S."/>
            <person name="Bolund L."/>
            <person name="Kristiansen K."/>
            <person name="Zheng H."/>
            <person name="Li S."/>
            <person name="Zhang X."/>
            <person name="Yang H."/>
            <person name="Wang J."/>
            <person name="Sun R."/>
            <person name="Zhang B."/>
            <person name="Jiang S."/>
            <person name="Wang J."/>
            <person name="Du Y."/>
            <person name="Li S."/>
        </authorList>
    </citation>
    <scope>NUCLEOTIDE SEQUENCE [LARGE SCALE GENOMIC DNA]</scope>
    <source>
        <strain evidence="2">cv. 9930</strain>
    </source>
</reference>
<dbReference type="EMBL" id="CM002928">
    <property type="protein sequence ID" value="KGN45360.1"/>
    <property type="molecule type" value="Genomic_DNA"/>
</dbReference>
<keyword evidence="2" id="KW-1185">Reference proteome</keyword>
<dbReference type="Proteomes" id="UP000029981">
    <property type="component" value="Chromosome 7"/>
</dbReference>
<sequence length="119" mass="13759">MLLPGMKIGINHKTNSISSLKSWRYDGSPDIGEYTLAMDPNNTNQFLMSYQSSVLWSSRNWKNGWFELLKNLCTDRSSFEGEGDIFHLLSIPKIKELRDSTSTSLQIRYVSWFFKLGQL</sequence>
<reference evidence="1 2" key="3">
    <citation type="journal article" date="2010" name="BMC Genomics">
        <title>Transcriptome sequencing and comparative analysis of cucumber flowers with different sex types.</title>
        <authorList>
            <person name="Guo S."/>
            <person name="Zheng Y."/>
            <person name="Joung J.G."/>
            <person name="Liu S."/>
            <person name="Zhang Z."/>
            <person name="Crasta O.R."/>
            <person name="Sobral B.W."/>
            <person name="Xu Y."/>
            <person name="Huang S."/>
            <person name="Fei Z."/>
        </authorList>
    </citation>
    <scope>NUCLEOTIDE SEQUENCE [LARGE SCALE GENOMIC DNA]</scope>
    <source>
        <strain evidence="2">cv. 9930</strain>
    </source>
</reference>
<dbReference type="Gramene" id="KGN45360">
    <property type="protein sequence ID" value="KGN45360"/>
    <property type="gene ID" value="Csa_7G446770"/>
</dbReference>
<protein>
    <submittedName>
        <fullName evidence="1">Uncharacterized protein</fullName>
    </submittedName>
</protein>
<reference evidence="1 2" key="4">
    <citation type="journal article" date="2011" name="BMC Genomics">
        <title>RNA-Seq improves annotation of protein-coding genes in the cucumber genome.</title>
        <authorList>
            <person name="Li Z."/>
            <person name="Zhang Z."/>
            <person name="Yan P."/>
            <person name="Huang S."/>
            <person name="Fei Z."/>
            <person name="Lin K."/>
        </authorList>
    </citation>
    <scope>NUCLEOTIDE SEQUENCE [LARGE SCALE GENOMIC DNA]</scope>
    <source>
        <strain evidence="2">cv. 9930</strain>
    </source>
</reference>
<reference evidence="1 2" key="2">
    <citation type="journal article" date="2009" name="PLoS ONE">
        <title>An integrated genetic and cytogenetic map of the cucumber genome.</title>
        <authorList>
            <person name="Ren Y."/>
            <person name="Zhang Z."/>
            <person name="Liu J."/>
            <person name="Staub J.E."/>
            <person name="Han Y."/>
            <person name="Cheng Z."/>
            <person name="Li X."/>
            <person name="Lu J."/>
            <person name="Miao H."/>
            <person name="Kang H."/>
            <person name="Xie B."/>
            <person name="Gu X."/>
            <person name="Wang X."/>
            <person name="Du Y."/>
            <person name="Jin W."/>
            <person name="Huang S."/>
        </authorList>
    </citation>
    <scope>NUCLEOTIDE SEQUENCE [LARGE SCALE GENOMIC DNA]</scope>
    <source>
        <strain evidence="2">cv. 9930</strain>
    </source>
</reference>
<gene>
    <name evidence="1" type="ORF">Csa_7G446770</name>
</gene>
<evidence type="ECO:0000313" key="2">
    <source>
        <dbReference type="Proteomes" id="UP000029981"/>
    </source>
</evidence>
<evidence type="ECO:0000313" key="1">
    <source>
        <dbReference type="EMBL" id="KGN45360.1"/>
    </source>
</evidence>
<name>A0A0A0K6K0_CUCSA</name>
<accession>A0A0A0K6K0</accession>
<proteinExistence type="predicted"/>
<dbReference type="AlphaFoldDB" id="A0A0A0K6K0"/>